<evidence type="ECO:0000313" key="1">
    <source>
        <dbReference type="EMBL" id="KAI0084398.1"/>
    </source>
</evidence>
<keyword evidence="2" id="KW-1185">Reference proteome</keyword>
<protein>
    <submittedName>
        <fullName evidence="1">Uncharacterized protein</fullName>
    </submittedName>
</protein>
<accession>A0ACB8TQZ2</accession>
<sequence length="749" mass="85309">MSEKLPNKPYHWVLHHNHGEFHASYIFCYARICTLLSQFMDIGSCLSTQHGATIGQHLSLALCVAAISSDIIVLLVTWYRTIGTYLETRKLNIKTPLLFCLLRDAYINRSAPHTPFNVQSLSLLFIIHIVQLLSVVYINKQAIPGYLPNMLLLFIPIVICRFLLNLREVGLSRTQETNPIDTCDVQVVFELEQGWYRTPIESVRSCGDTSSHLFDEKPRSHLREPSLRPPAVVPLTTLRLAPLGDLATTVIYFSIRNILYGFHAPHLYFRAPWRLCQTPEIRDLRVLALRRPTLGYLLRSWPYLIVILFDFESLTYQYGTPLQRTAADFHSTSFFPTLRTIPVLRSHIHFISFYAATTSIMDWEQSCGACGEPNAPKRCSGCHKAWYCNKECQENGWTLHIFDCKRRRPINTADRLAQAVFQDLLPTDPQTRKDWGIDKANLIYPDGPYMIFGLLAGLIKYCNVKPIQLHKWRLQGRLIPEIKAIYEAIPAQARGGYYPWFLEHQYVLEDPEVKSHELTSAADEMRRRAWVAIGGSPTASSATIVEYIQGLPPDRGECFLLYSLLHSSGHPGPDVDIYLNFGFCVCPTQYEEMGLGRAYKELVDACTFDDFCNAYANNTLMKLFETHGVTIQRVQVHLLADVLSGEPTKSVWKLKQWIASGGEGKLVLSATFDYGFKNCSNDEDRKQLFALYKAFFESGESDPLKLHATCIEGHLFRFFADDVKMALPGSRELFERLLKNLYPLSAPPA</sequence>
<comment type="caution">
    <text evidence="1">The sequence shown here is derived from an EMBL/GenBank/DDBJ whole genome shotgun (WGS) entry which is preliminary data.</text>
</comment>
<name>A0ACB8TQZ2_9APHY</name>
<organism evidence="1 2">
    <name type="scientific">Irpex rosettiformis</name>
    <dbReference type="NCBI Taxonomy" id="378272"/>
    <lineage>
        <taxon>Eukaryota</taxon>
        <taxon>Fungi</taxon>
        <taxon>Dikarya</taxon>
        <taxon>Basidiomycota</taxon>
        <taxon>Agaricomycotina</taxon>
        <taxon>Agaricomycetes</taxon>
        <taxon>Polyporales</taxon>
        <taxon>Irpicaceae</taxon>
        <taxon>Irpex</taxon>
    </lineage>
</organism>
<dbReference type="EMBL" id="MU274943">
    <property type="protein sequence ID" value="KAI0084398.1"/>
    <property type="molecule type" value="Genomic_DNA"/>
</dbReference>
<dbReference type="Proteomes" id="UP001055072">
    <property type="component" value="Unassembled WGS sequence"/>
</dbReference>
<gene>
    <name evidence="1" type="ORF">BDY19DRAFT_909874</name>
</gene>
<proteinExistence type="predicted"/>
<evidence type="ECO:0000313" key="2">
    <source>
        <dbReference type="Proteomes" id="UP001055072"/>
    </source>
</evidence>
<reference evidence="1" key="1">
    <citation type="journal article" date="2021" name="Environ. Microbiol.">
        <title>Gene family expansions and transcriptome signatures uncover fungal adaptations to wood decay.</title>
        <authorList>
            <person name="Hage H."/>
            <person name="Miyauchi S."/>
            <person name="Viragh M."/>
            <person name="Drula E."/>
            <person name="Min B."/>
            <person name="Chaduli D."/>
            <person name="Navarro D."/>
            <person name="Favel A."/>
            <person name="Norest M."/>
            <person name="Lesage-Meessen L."/>
            <person name="Balint B."/>
            <person name="Merenyi Z."/>
            <person name="de Eugenio L."/>
            <person name="Morin E."/>
            <person name="Martinez A.T."/>
            <person name="Baldrian P."/>
            <person name="Stursova M."/>
            <person name="Martinez M.J."/>
            <person name="Novotny C."/>
            <person name="Magnuson J.K."/>
            <person name="Spatafora J.W."/>
            <person name="Maurice S."/>
            <person name="Pangilinan J."/>
            <person name="Andreopoulos W."/>
            <person name="LaButti K."/>
            <person name="Hundley H."/>
            <person name="Na H."/>
            <person name="Kuo A."/>
            <person name="Barry K."/>
            <person name="Lipzen A."/>
            <person name="Henrissat B."/>
            <person name="Riley R."/>
            <person name="Ahrendt S."/>
            <person name="Nagy L.G."/>
            <person name="Grigoriev I.V."/>
            <person name="Martin F."/>
            <person name="Rosso M.N."/>
        </authorList>
    </citation>
    <scope>NUCLEOTIDE SEQUENCE</scope>
    <source>
        <strain evidence="1">CBS 384.51</strain>
    </source>
</reference>